<evidence type="ECO:0000256" key="1">
    <source>
        <dbReference type="HAMAP-Rule" id="MF_01369"/>
    </source>
</evidence>
<comment type="caution">
    <text evidence="4">The sequence shown here is derived from an EMBL/GenBank/DDBJ whole genome shotgun (WGS) entry which is preliminary data.</text>
</comment>
<dbReference type="HAMAP" id="MF_01369_B">
    <property type="entry name" value="Ribosomal_uL23_B"/>
    <property type="match status" value="1"/>
</dbReference>
<name>A0ABS6E790_9FIRM</name>
<keyword evidence="5" id="KW-1185">Reference proteome</keyword>
<dbReference type="Proteomes" id="UP000749471">
    <property type="component" value="Unassembled WGS sequence"/>
</dbReference>
<dbReference type="NCBIfam" id="NF004366">
    <property type="entry name" value="PRK05738.3-2"/>
    <property type="match status" value="1"/>
</dbReference>
<evidence type="ECO:0000313" key="4">
    <source>
        <dbReference type="EMBL" id="MBU5438642.1"/>
    </source>
</evidence>
<protein>
    <recommendedName>
        <fullName evidence="1">Large ribosomal subunit protein uL23</fullName>
    </recommendedName>
</protein>
<keyword evidence="1 3" id="KW-0694">RNA-binding</keyword>
<dbReference type="GO" id="GO:0005840">
    <property type="term" value="C:ribosome"/>
    <property type="evidence" value="ECO:0007669"/>
    <property type="project" value="UniProtKB-KW"/>
</dbReference>
<evidence type="ECO:0000256" key="2">
    <source>
        <dbReference type="RuleBase" id="RU003934"/>
    </source>
</evidence>
<comment type="function">
    <text evidence="1">One of the early assembly proteins it binds 23S rRNA. One of the proteins that surrounds the polypeptide exit tunnel on the outside of the ribosome. Forms the main docking site for trigger factor binding to the ribosome.</text>
</comment>
<proteinExistence type="inferred from homology"/>
<evidence type="ECO:0000256" key="3">
    <source>
        <dbReference type="RuleBase" id="RU003935"/>
    </source>
</evidence>
<organism evidence="4 5">
    <name type="scientific">Tissierella simiarum</name>
    <dbReference type="NCBI Taxonomy" id="2841534"/>
    <lineage>
        <taxon>Bacteria</taxon>
        <taxon>Bacillati</taxon>
        <taxon>Bacillota</taxon>
        <taxon>Tissierellia</taxon>
        <taxon>Tissierellales</taxon>
        <taxon>Tissierellaceae</taxon>
        <taxon>Tissierella</taxon>
    </lineage>
</organism>
<gene>
    <name evidence="1 4" type="primary">rplW</name>
    <name evidence="4" type="ORF">KQI42_11505</name>
</gene>
<keyword evidence="1 2" id="KW-0689">Ribosomal protein</keyword>
<dbReference type="PANTHER" id="PTHR11620">
    <property type="entry name" value="60S RIBOSOMAL PROTEIN L23A"/>
    <property type="match status" value="1"/>
</dbReference>
<dbReference type="NCBIfam" id="NF004363">
    <property type="entry name" value="PRK05738.2-4"/>
    <property type="match status" value="1"/>
</dbReference>
<dbReference type="RefSeq" id="WP_216519909.1">
    <property type="nucleotide sequence ID" value="NZ_JAHLPM010000009.1"/>
</dbReference>
<dbReference type="PROSITE" id="PS00050">
    <property type="entry name" value="RIBOSOMAL_L23"/>
    <property type="match status" value="1"/>
</dbReference>
<dbReference type="Pfam" id="PF00276">
    <property type="entry name" value="Ribosomal_L23"/>
    <property type="match status" value="1"/>
</dbReference>
<dbReference type="EMBL" id="JAHLPM010000009">
    <property type="protein sequence ID" value="MBU5438642.1"/>
    <property type="molecule type" value="Genomic_DNA"/>
</dbReference>
<comment type="similarity">
    <text evidence="1 2">Belongs to the universal ribosomal protein uL23 family.</text>
</comment>
<reference evidence="4 5" key="1">
    <citation type="submission" date="2021-06" db="EMBL/GenBank/DDBJ databases">
        <authorList>
            <person name="Sun Q."/>
            <person name="Li D."/>
        </authorList>
    </citation>
    <scope>NUCLEOTIDE SEQUENCE [LARGE SCALE GENOMIC DNA]</scope>
    <source>
        <strain evidence="4 5">MSJ-40</strain>
    </source>
</reference>
<comment type="subunit">
    <text evidence="1">Part of the 50S ribosomal subunit. Contacts protein L29, and trigger factor when it is bound to the ribosome.</text>
</comment>
<keyword evidence="1 3" id="KW-0699">rRNA-binding</keyword>
<sequence>MRIPHDIVIRPIITEKSMDDMAYGKYTFVVDKKANKSEVKKAVESIFGVKVEKVNTMNMLGKEKRMGVHVGRRPNWKKAIVKLTEDSKRIEFFEGME</sequence>
<keyword evidence="1 2" id="KW-0687">Ribonucleoprotein</keyword>
<dbReference type="InterPro" id="IPR013025">
    <property type="entry name" value="Ribosomal_uL23-like"/>
</dbReference>
<accession>A0ABS6E790</accession>
<evidence type="ECO:0000313" key="5">
    <source>
        <dbReference type="Proteomes" id="UP000749471"/>
    </source>
</evidence>
<dbReference type="InterPro" id="IPR001014">
    <property type="entry name" value="Ribosomal_uL23_CS"/>
</dbReference>